<evidence type="ECO:0000313" key="12">
    <source>
        <dbReference type="EMBL" id="KAF7374700.1"/>
    </source>
</evidence>
<comment type="caution">
    <text evidence="12">The sequence shown here is derived from an EMBL/GenBank/DDBJ whole genome shotgun (WGS) entry which is preliminary data.</text>
</comment>
<sequence>MEPLHFSLFAFILTAFLVFVLATRRKARSLPGPRGLPFIGSIHELPKENVWKVYSDWAAKYGGIFAFKVFNRQIVVINSISIATELMDKRARLYSDRPDLALIPLLGWGFDLAFMRIHDPRYRPHRKIVAQQFSRRIQKFEEIQLAECRAALFGILHNPADFFPLVKQSSEKNERLVHLATEAVDSLSERVFFGAQLLYAFPLLRHLPWWAPVPGAGIKRFARNNTATVAEMVDLPIESLQNSLNAGSDIPCWATNLLQQDSATSVTDIKAVTATSYAAGIHTVESPMKSFLLAMILHPHCQDLAQAEIDRVIGSGRLPSFEDRSHLPYVSAVCREILRWHPSVPLGVAHAISEDDIYDGCFIPKGSAVVTNIWGMTRDTNLFEDPNSFKPERFLKDGQLSDDSCDFIFGFGRRICPGQDYALATVWLFVVSVLSVFTVSKAKNELGEDIEVEERYTSTGLISQPLPFPYSISPRNSQAQILIEQTQNNSELLSS</sequence>
<keyword evidence="4 9" id="KW-0349">Heme</keyword>
<dbReference type="GO" id="GO:0005506">
    <property type="term" value="F:iron ion binding"/>
    <property type="evidence" value="ECO:0007669"/>
    <property type="project" value="InterPro"/>
</dbReference>
<accession>A0A8H6Z8X4</accession>
<dbReference type="InterPro" id="IPR002401">
    <property type="entry name" value="Cyt_P450_E_grp-I"/>
</dbReference>
<feature type="binding site" description="axial binding residue" evidence="9">
    <location>
        <position position="416"/>
    </location>
    <ligand>
        <name>heme</name>
        <dbReference type="ChEBI" id="CHEBI:30413"/>
    </ligand>
    <ligandPart>
        <name>Fe</name>
        <dbReference type="ChEBI" id="CHEBI:18248"/>
    </ligandPart>
</feature>
<dbReference type="GO" id="GO:0004497">
    <property type="term" value="F:monooxygenase activity"/>
    <property type="evidence" value="ECO:0007669"/>
    <property type="project" value="UniProtKB-KW"/>
</dbReference>
<evidence type="ECO:0000313" key="13">
    <source>
        <dbReference type="Proteomes" id="UP000623467"/>
    </source>
</evidence>
<dbReference type="PANTHER" id="PTHR46300:SF7">
    <property type="entry name" value="P450, PUTATIVE (EUROFUNG)-RELATED"/>
    <property type="match status" value="1"/>
</dbReference>
<name>A0A8H6Z8X4_9AGAR</name>
<dbReference type="PRINTS" id="PR00463">
    <property type="entry name" value="EP450I"/>
</dbReference>
<dbReference type="PROSITE" id="PS00086">
    <property type="entry name" value="CYTOCHROME_P450"/>
    <property type="match status" value="1"/>
</dbReference>
<evidence type="ECO:0000256" key="5">
    <source>
        <dbReference type="ARBA" id="ARBA00022723"/>
    </source>
</evidence>
<keyword evidence="5 9" id="KW-0479">Metal-binding</keyword>
<protein>
    <submittedName>
        <fullName evidence="12">O-methylsterigmatocystin oxidoreductase</fullName>
    </submittedName>
</protein>
<dbReference type="Gene3D" id="1.10.630.10">
    <property type="entry name" value="Cytochrome P450"/>
    <property type="match status" value="1"/>
</dbReference>
<comment type="similarity">
    <text evidence="3 10">Belongs to the cytochrome P450 family.</text>
</comment>
<dbReference type="EMBL" id="JACAZH010000002">
    <property type="protein sequence ID" value="KAF7374700.1"/>
    <property type="molecule type" value="Genomic_DNA"/>
</dbReference>
<feature type="transmembrane region" description="Helical" evidence="11">
    <location>
        <begin position="6"/>
        <end position="24"/>
    </location>
</feature>
<evidence type="ECO:0000256" key="1">
    <source>
        <dbReference type="ARBA" id="ARBA00001971"/>
    </source>
</evidence>
<dbReference type="InterPro" id="IPR050364">
    <property type="entry name" value="Cytochrome_P450_fung"/>
</dbReference>
<dbReference type="Proteomes" id="UP000623467">
    <property type="component" value="Unassembled WGS sequence"/>
</dbReference>
<dbReference type="InterPro" id="IPR001128">
    <property type="entry name" value="Cyt_P450"/>
</dbReference>
<evidence type="ECO:0000256" key="3">
    <source>
        <dbReference type="ARBA" id="ARBA00010617"/>
    </source>
</evidence>
<keyword evidence="11" id="KW-1133">Transmembrane helix</keyword>
<evidence type="ECO:0000256" key="2">
    <source>
        <dbReference type="ARBA" id="ARBA00005179"/>
    </source>
</evidence>
<gene>
    <name evidence="12" type="ORF">MSAN_00355100</name>
</gene>
<dbReference type="GO" id="GO:0020037">
    <property type="term" value="F:heme binding"/>
    <property type="evidence" value="ECO:0007669"/>
    <property type="project" value="InterPro"/>
</dbReference>
<keyword evidence="6 10" id="KW-0560">Oxidoreductase</keyword>
<evidence type="ECO:0000256" key="10">
    <source>
        <dbReference type="RuleBase" id="RU000461"/>
    </source>
</evidence>
<dbReference type="InterPro" id="IPR017972">
    <property type="entry name" value="Cyt_P450_CS"/>
</dbReference>
<dbReference type="CDD" id="cd11065">
    <property type="entry name" value="CYP64-like"/>
    <property type="match status" value="1"/>
</dbReference>
<dbReference type="InterPro" id="IPR036396">
    <property type="entry name" value="Cyt_P450_sf"/>
</dbReference>
<dbReference type="Pfam" id="PF00067">
    <property type="entry name" value="p450"/>
    <property type="match status" value="2"/>
</dbReference>
<dbReference type="AlphaFoldDB" id="A0A8H6Z8X4"/>
<organism evidence="12 13">
    <name type="scientific">Mycena sanguinolenta</name>
    <dbReference type="NCBI Taxonomy" id="230812"/>
    <lineage>
        <taxon>Eukaryota</taxon>
        <taxon>Fungi</taxon>
        <taxon>Dikarya</taxon>
        <taxon>Basidiomycota</taxon>
        <taxon>Agaricomycotina</taxon>
        <taxon>Agaricomycetes</taxon>
        <taxon>Agaricomycetidae</taxon>
        <taxon>Agaricales</taxon>
        <taxon>Marasmiineae</taxon>
        <taxon>Mycenaceae</taxon>
        <taxon>Mycena</taxon>
    </lineage>
</organism>
<dbReference type="SUPFAM" id="SSF48264">
    <property type="entry name" value="Cytochrome P450"/>
    <property type="match status" value="1"/>
</dbReference>
<evidence type="ECO:0000256" key="11">
    <source>
        <dbReference type="SAM" id="Phobius"/>
    </source>
</evidence>
<evidence type="ECO:0000256" key="6">
    <source>
        <dbReference type="ARBA" id="ARBA00023002"/>
    </source>
</evidence>
<comment type="pathway">
    <text evidence="2">Secondary metabolite biosynthesis.</text>
</comment>
<dbReference type="GO" id="GO:0016705">
    <property type="term" value="F:oxidoreductase activity, acting on paired donors, with incorporation or reduction of molecular oxygen"/>
    <property type="evidence" value="ECO:0007669"/>
    <property type="project" value="InterPro"/>
</dbReference>
<keyword evidence="11" id="KW-0812">Transmembrane</keyword>
<evidence type="ECO:0000256" key="8">
    <source>
        <dbReference type="ARBA" id="ARBA00023033"/>
    </source>
</evidence>
<proteinExistence type="inferred from homology"/>
<dbReference type="OrthoDB" id="3934656at2759"/>
<keyword evidence="7 9" id="KW-0408">Iron</keyword>
<dbReference type="PANTHER" id="PTHR46300">
    <property type="entry name" value="P450, PUTATIVE (EUROFUNG)-RELATED-RELATED"/>
    <property type="match status" value="1"/>
</dbReference>
<evidence type="ECO:0000256" key="9">
    <source>
        <dbReference type="PIRSR" id="PIRSR602401-1"/>
    </source>
</evidence>
<comment type="cofactor">
    <cofactor evidence="1 9">
        <name>heme</name>
        <dbReference type="ChEBI" id="CHEBI:30413"/>
    </cofactor>
</comment>
<evidence type="ECO:0000256" key="4">
    <source>
        <dbReference type="ARBA" id="ARBA00022617"/>
    </source>
</evidence>
<evidence type="ECO:0000256" key="7">
    <source>
        <dbReference type="ARBA" id="ARBA00023004"/>
    </source>
</evidence>
<reference evidence="12" key="1">
    <citation type="submission" date="2020-05" db="EMBL/GenBank/DDBJ databases">
        <title>Mycena genomes resolve the evolution of fungal bioluminescence.</title>
        <authorList>
            <person name="Tsai I.J."/>
        </authorList>
    </citation>
    <scope>NUCLEOTIDE SEQUENCE</scope>
    <source>
        <strain evidence="12">160909Yilan</strain>
    </source>
</reference>
<keyword evidence="8 10" id="KW-0503">Monooxygenase</keyword>
<keyword evidence="11" id="KW-0472">Membrane</keyword>
<keyword evidence="13" id="KW-1185">Reference proteome</keyword>